<dbReference type="EMBL" id="AWSD01000352">
    <property type="protein sequence ID" value="ERH15815.1"/>
    <property type="molecule type" value="Genomic_DNA"/>
</dbReference>
<proteinExistence type="predicted"/>
<dbReference type="AlphaFoldDB" id="U1PH79"/>
<sequence>MQQVLRRGRRSPRAFRLDIPQRRESACRPDEACFFPVYPPRREGGVAHLPPRALHSAPPCSRPTQFSGISTKNAVVMRVVVSPRYAVVMRSQRRGGRKGREVE</sequence>
<accession>U1PH79</accession>
<evidence type="ECO:0000313" key="1">
    <source>
        <dbReference type="EMBL" id="ERH15815.1"/>
    </source>
</evidence>
<protein>
    <submittedName>
        <fullName evidence="1">Uncharacterized protein</fullName>
    </submittedName>
</protein>
<comment type="caution">
    <text evidence="1">The sequence shown here is derived from an EMBL/GenBank/DDBJ whole genome shotgun (WGS) entry which is preliminary data.</text>
</comment>
<reference evidence="1 2" key="1">
    <citation type="submission" date="2013-06" db="EMBL/GenBank/DDBJ databases">
        <authorList>
            <person name="Weinstock G."/>
            <person name="Sodergren E."/>
            <person name="Lobos E.A."/>
            <person name="Fulton L."/>
            <person name="Fulton R."/>
            <person name="Courtney L."/>
            <person name="Fronick C."/>
            <person name="O'Laughlin M."/>
            <person name="Godfrey J."/>
            <person name="Wilson R.M."/>
            <person name="Miner T."/>
            <person name="Farmer C."/>
            <person name="Delehaunty K."/>
            <person name="Cordes M."/>
            <person name="Minx P."/>
            <person name="Tomlinson C."/>
            <person name="Chen J."/>
            <person name="Wollam A."/>
            <person name="Pepin K.H."/>
            <person name="Bhonagiri V."/>
            <person name="Zhang X."/>
            <person name="Warren W."/>
            <person name="Mitreva M."/>
            <person name="Mardis E.R."/>
            <person name="Wilson R.K."/>
        </authorList>
    </citation>
    <scope>NUCLEOTIDE SEQUENCE [LARGE SCALE GENOMIC DNA]</scope>
    <source>
        <strain evidence="1 2">F0510</strain>
    </source>
</reference>
<organism evidence="1 2">
    <name type="scientific">Actinomyces johnsonii F0510</name>
    <dbReference type="NCBI Taxonomy" id="1227262"/>
    <lineage>
        <taxon>Bacteria</taxon>
        <taxon>Bacillati</taxon>
        <taxon>Actinomycetota</taxon>
        <taxon>Actinomycetes</taxon>
        <taxon>Actinomycetales</taxon>
        <taxon>Actinomycetaceae</taxon>
        <taxon>Actinomyces</taxon>
    </lineage>
</organism>
<evidence type="ECO:0000313" key="2">
    <source>
        <dbReference type="Proteomes" id="UP000016498"/>
    </source>
</evidence>
<name>U1PH79_9ACTO</name>
<dbReference type="HOGENOM" id="CLU_2257677_0_0_11"/>
<gene>
    <name evidence="1" type="ORF">HMPREF1549_02910</name>
</gene>
<dbReference type="Proteomes" id="UP000016498">
    <property type="component" value="Unassembled WGS sequence"/>
</dbReference>